<dbReference type="PROSITE" id="PS00723">
    <property type="entry name" value="POLYPRENYL_SYNTHASE_1"/>
    <property type="match status" value="1"/>
</dbReference>
<comment type="cofactor">
    <cofactor evidence="1">
        <name>Mg(2+)</name>
        <dbReference type="ChEBI" id="CHEBI:18420"/>
    </cofactor>
</comment>
<dbReference type="GO" id="GO:0008299">
    <property type="term" value="P:isoprenoid biosynthetic process"/>
    <property type="evidence" value="ECO:0007669"/>
    <property type="project" value="InterPro"/>
</dbReference>
<dbReference type="PANTHER" id="PTHR12001">
    <property type="entry name" value="GERANYLGERANYL PYROPHOSPHATE SYNTHASE"/>
    <property type="match status" value="1"/>
</dbReference>
<dbReference type="InterPro" id="IPR033749">
    <property type="entry name" value="Polyprenyl_synt_CS"/>
</dbReference>
<evidence type="ECO:0000256" key="4">
    <source>
        <dbReference type="ARBA" id="ARBA00022723"/>
    </source>
</evidence>
<dbReference type="SFLD" id="SFLDG01017">
    <property type="entry name" value="Polyprenyl_Transferase_Like"/>
    <property type="match status" value="1"/>
</dbReference>
<dbReference type="RefSeq" id="WP_073446007.1">
    <property type="nucleotide sequence ID" value="NZ_FRBK01000011.1"/>
</dbReference>
<dbReference type="GO" id="GO:0046872">
    <property type="term" value="F:metal ion binding"/>
    <property type="evidence" value="ECO:0007669"/>
    <property type="project" value="UniProtKB-KW"/>
</dbReference>
<protein>
    <submittedName>
        <fullName evidence="7">Geranylgeranyl diphosphate synthase, type I</fullName>
    </submittedName>
</protein>
<dbReference type="Gene3D" id="1.10.600.10">
    <property type="entry name" value="Farnesyl Diphosphate Synthase"/>
    <property type="match status" value="1"/>
</dbReference>
<comment type="caution">
    <text evidence="7">The sequence shown here is derived from an EMBL/GenBank/DDBJ whole genome shotgun (WGS) entry which is preliminary data.</text>
</comment>
<evidence type="ECO:0000256" key="6">
    <source>
        <dbReference type="RuleBase" id="RU004466"/>
    </source>
</evidence>
<dbReference type="InterPro" id="IPR000092">
    <property type="entry name" value="Polyprenyl_synt"/>
</dbReference>
<dbReference type="EMBL" id="FRBK01000011">
    <property type="protein sequence ID" value="SHM43645.1"/>
    <property type="molecule type" value="Genomic_DNA"/>
</dbReference>
<dbReference type="InterPro" id="IPR008949">
    <property type="entry name" value="Isoprenoid_synthase_dom_sf"/>
</dbReference>
<keyword evidence="4" id="KW-0479">Metal-binding</keyword>
<dbReference type="Pfam" id="PF00348">
    <property type="entry name" value="polyprenyl_synt"/>
    <property type="match status" value="1"/>
</dbReference>
<reference evidence="8" key="1">
    <citation type="submission" date="2016-11" db="EMBL/GenBank/DDBJ databases">
        <authorList>
            <person name="Jaros S."/>
            <person name="Januszkiewicz K."/>
            <person name="Wedrychowicz H."/>
        </authorList>
    </citation>
    <scope>NUCLEOTIDE SEQUENCE [LARGE SCALE GENOMIC DNA]</scope>
    <source>
        <strain evidence="8">CGMCC 4.3555</strain>
    </source>
</reference>
<accession>A0A9X8MZK1</accession>
<evidence type="ECO:0000256" key="2">
    <source>
        <dbReference type="ARBA" id="ARBA00006706"/>
    </source>
</evidence>
<name>A0A9X8MZK1_9ACTN</name>
<keyword evidence="5" id="KW-0460">Magnesium</keyword>
<sequence length="364" mass="38868">MRRARRSRGAQAVRLSAVRSEVDACLTAFLDTKQQEAELAGPVPAPAPRLLGEFLFAGGKRLRPLLCVTGWWAGGGRGMPAQVVSVAAGLEMFHAFALIHDDLMDGSQTRRGRPVLHRVLATELGHGTATADASRLGVSVAILFGDLALTWADELMHTAAITPDQLARVTGLVDAMRGELVYGQFLDLTSAGQPTRDVAKAMRIARYKTAGYTVERPLHLGAALAGAGTDVMAACSAIGLPLGEAFQLRDDLLGVFGDPQETGKSCEDDLRDGKHTALVCLAFERADASQHAALASLIGNPALGEDEARHVRALLTATGAREEVERMIRTRCDQARRALDQARFPPVATTALHQIVDTATVRTR</sequence>
<dbReference type="PROSITE" id="PS00444">
    <property type="entry name" value="POLYPRENYL_SYNTHASE_2"/>
    <property type="match status" value="1"/>
</dbReference>
<dbReference type="SFLD" id="SFLDS00005">
    <property type="entry name" value="Isoprenoid_Synthase_Type_I"/>
    <property type="match status" value="1"/>
</dbReference>
<dbReference type="Proteomes" id="UP000184388">
    <property type="component" value="Unassembled WGS sequence"/>
</dbReference>
<evidence type="ECO:0000256" key="3">
    <source>
        <dbReference type="ARBA" id="ARBA00022679"/>
    </source>
</evidence>
<dbReference type="CDD" id="cd00685">
    <property type="entry name" value="Trans_IPPS_HT"/>
    <property type="match status" value="1"/>
</dbReference>
<dbReference type="GO" id="GO:0004659">
    <property type="term" value="F:prenyltransferase activity"/>
    <property type="evidence" value="ECO:0007669"/>
    <property type="project" value="InterPro"/>
</dbReference>
<comment type="similarity">
    <text evidence="2 6">Belongs to the FPP/GGPP synthase family.</text>
</comment>
<evidence type="ECO:0000313" key="7">
    <source>
        <dbReference type="EMBL" id="SHM43645.1"/>
    </source>
</evidence>
<gene>
    <name evidence="7" type="ORF">SAMN05216268_11110</name>
</gene>
<keyword evidence="3 6" id="KW-0808">Transferase</keyword>
<evidence type="ECO:0000256" key="1">
    <source>
        <dbReference type="ARBA" id="ARBA00001946"/>
    </source>
</evidence>
<evidence type="ECO:0000256" key="5">
    <source>
        <dbReference type="ARBA" id="ARBA00022842"/>
    </source>
</evidence>
<organism evidence="7 8">
    <name type="scientific">Streptomyces yunnanensis</name>
    <dbReference type="NCBI Taxonomy" id="156453"/>
    <lineage>
        <taxon>Bacteria</taxon>
        <taxon>Bacillati</taxon>
        <taxon>Actinomycetota</taxon>
        <taxon>Actinomycetes</taxon>
        <taxon>Kitasatosporales</taxon>
        <taxon>Streptomycetaceae</taxon>
        <taxon>Streptomyces</taxon>
    </lineage>
</organism>
<evidence type="ECO:0000313" key="8">
    <source>
        <dbReference type="Proteomes" id="UP000184388"/>
    </source>
</evidence>
<dbReference type="SUPFAM" id="SSF48576">
    <property type="entry name" value="Terpenoid synthases"/>
    <property type="match status" value="1"/>
</dbReference>
<dbReference type="PANTHER" id="PTHR12001:SF85">
    <property type="entry name" value="SHORT CHAIN ISOPRENYL DIPHOSPHATE SYNTHASE"/>
    <property type="match status" value="1"/>
</dbReference>
<proteinExistence type="inferred from homology"/>
<dbReference type="AlphaFoldDB" id="A0A9X8MZK1"/>